<evidence type="ECO:0000313" key="2">
    <source>
        <dbReference type="Proteomes" id="UP001146430"/>
    </source>
</evidence>
<dbReference type="AlphaFoldDB" id="A0A9X3RRM0"/>
<evidence type="ECO:0000313" key="1">
    <source>
        <dbReference type="EMBL" id="MCZ9306530.1"/>
    </source>
</evidence>
<organism evidence="1 2">
    <name type="scientific">Corynebacterium curieae</name>
    <dbReference type="NCBI Taxonomy" id="2913500"/>
    <lineage>
        <taxon>Bacteria</taxon>
        <taxon>Bacillati</taxon>
        <taxon>Actinomycetota</taxon>
        <taxon>Actinomycetes</taxon>
        <taxon>Mycobacteriales</taxon>
        <taxon>Corynebacteriaceae</taxon>
        <taxon>Corynebacterium</taxon>
    </lineage>
</organism>
<comment type="caution">
    <text evidence="1">The sequence shown here is derived from an EMBL/GenBank/DDBJ whole genome shotgun (WGS) entry which is preliminary data.</text>
</comment>
<name>A0A9X3RRM0_9CORY</name>
<accession>A0A9X3RRM0</accession>
<dbReference type="EMBL" id="JAKMUU010000001">
    <property type="protein sequence ID" value="MCZ9306530.1"/>
    <property type="molecule type" value="Genomic_DNA"/>
</dbReference>
<sequence>MNWSDGFGTWSAHIMLKHMEPQNLHLPAATLAMSAALVQATTPQA</sequence>
<proteinExistence type="predicted"/>
<gene>
    <name evidence="1" type="ORF">L8V01_03390</name>
</gene>
<protein>
    <submittedName>
        <fullName evidence="1">Uncharacterized protein</fullName>
    </submittedName>
</protein>
<reference evidence="1" key="1">
    <citation type="submission" date="2022-02" db="EMBL/GenBank/DDBJ databases">
        <title>Corynebacterium sp. from urogenital microbiome.</title>
        <authorList>
            <person name="Cappelli E.A."/>
            <person name="Ribeiro T.G."/>
            <person name="Peixe L."/>
        </authorList>
    </citation>
    <scope>NUCLEOTIDE SEQUENCE</scope>
    <source>
        <strain evidence="1">C8Ua_181</strain>
    </source>
</reference>
<dbReference type="RefSeq" id="WP_269945735.1">
    <property type="nucleotide sequence ID" value="NZ_JAKMUU010000001.1"/>
</dbReference>
<dbReference type="Proteomes" id="UP001146430">
    <property type="component" value="Unassembled WGS sequence"/>
</dbReference>